<evidence type="ECO:0000256" key="6">
    <source>
        <dbReference type="ARBA" id="ARBA00023145"/>
    </source>
</evidence>
<dbReference type="GO" id="GO:0004252">
    <property type="term" value="F:serine-type endopeptidase activity"/>
    <property type="evidence" value="ECO:0007669"/>
    <property type="project" value="UniProtKB-UniRule"/>
</dbReference>
<dbReference type="Gene3D" id="3.40.50.200">
    <property type="entry name" value="Peptidase S8/S53 domain"/>
    <property type="match status" value="1"/>
</dbReference>
<evidence type="ECO:0000256" key="2">
    <source>
        <dbReference type="ARBA" id="ARBA00022670"/>
    </source>
</evidence>
<dbReference type="InterPro" id="IPR010259">
    <property type="entry name" value="S8pro/Inhibitor_I9"/>
</dbReference>
<dbReference type="SUPFAM" id="SSF54897">
    <property type="entry name" value="Protease propeptides/inhibitors"/>
    <property type="match status" value="1"/>
</dbReference>
<reference evidence="13" key="1">
    <citation type="submission" date="2021-04" db="EMBL/GenBank/DDBJ databases">
        <title>Draft genome of Fusarium avenaceum strain F156N33, isolated from an atmospheric sample in Virginia.</title>
        <authorList>
            <person name="Yang S."/>
            <person name="Vinatzer B.A."/>
            <person name="Coleman J."/>
        </authorList>
    </citation>
    <scope>NUCLEOTIDE SEQUENCE</scope>
    <source>
        <strain evidence="13">F156N33</strain>
    </source>
</reference>
<name>A0A9P7GXV8_9HYPO</name>
<feature type="active site" description="Charge relay system" evidence="8">
    <location>
        <position position="226"/>
    </location>
</feature>
<dbReference type="FunFam" id="3.30.70.80:FF:000006">
    <property type="entry name" value="Autophagic serine protease Alp2"/>
    <property type="match status" value="1"/>
</dbReference>
<dbReference type="Proteomes" id="UP000782241">
    <property type="component" value="Unassembled WGS sequence"/>
</dbReference>
<dbReference type="GO" id="GO:0006508">
    <property type="term" value="P:proteolysis"/>
    <property type="evidence" value="ECO:0007669"/>
    <property type="project" value="UniProtKB-KW"/>
</dbReference>
<feature type="compositionally biased region" description="Polar residues" evidence="9">
    <location>
        <begin position="1259"/>
        <end position="1271"/>
    </location>
</feature>
<feature type="compositionally biased region" description="Polar residues" evidence="9">
    <location>
        <begin position="1477"/>
        <end position="1487"/>
    </location>
</feature>
<feature type="domain" description="Inhibitor I9" evidence="12">
    <location>
        <begin position="42"/>
        <end position="135"/>
    </location>
</feature>
<dbReference type="EMBL" id="JAGPUO010000017">
    <property type="protein sequence ID" value="KAG5657425.1"/>
    <property type="molecule type" value="Genomic_DNA"/>
</dbReference>
<comment type="similarity">
    <text evidence="1 8">Belongs to the peptidase S8 family.</text>
</comment>
<feature type="domain" description="Peptidase S8/S53" evidence="11">
    <location>
        <begin position="192"/>
        <end position="434"/>
    </location>
</feature>
<dbReference type="CDD" id="cd04077">
    <property type="entry name" value="Peptidases_S8_PCSK9_ProteinaseK_like"/>
    <property type="match status" value="1"/>
</dbReference>
<feature type="compositionally biased region" description="Basic residues" evidence="9">
    <location>
        <begin position="882"/>
        <end position="894"/>
    </location>
</feature>
<evidence type="ECO:0000256" key="5">
    <source>
        <dbReference type="ARBA" id="ARBA00022825"/>
    </source>
</evidence>
<evidence type="ECO:0000259" key="11">
    <source>
        <dbReference type="Pfam" id="PF00082"/>
    </source>
</evidence>
<keyword evidence="4 8" id="KW-0378">Hydrolase</keyword>
<dbReference type="SUPFAM" id="SSF52743">
    <property type="entry name" value="Subtilisin-like"/>
    <property type="match status" value="1"/>
</dbReference>
<feature type="active site" description="Charge relay system" evidence="8">
    <location>
        <position position="194"/>
    </location>
</feature>
<evidence type="ECO:0000256" key="4">
    <source>
        <dbReference type="ARBA" id="ARBA00022801"/>
    </source>
</evidence>
<comment type="caution">
    <text evidence="13">The sequence shown here is derived from an EMBL/GenBank/DDBJ whole genome shotgun (WGS) entry which is preliminary data.</text>
</comment>
<organism evidence="13 14">
    <name type="scientific">Fusarium avenaceum</name>
    <dbReference type="NCBI Taxonomy" id="40199"/>
    <lineage>
        <taxon>Eukaryota</taxon>
        <taxon>Fungi</taxon>
        <taxon>Dikarya</taxon>
        <taxon>Ascomycota</taxon>
        <taxon>Pezizomycotina</taxon>
        <taxon>Sordariomycetes</taxon>
        <taxon>Hypocreomycetidae</taxon>
        <taxon>Hypocreales</taxon>
        <taxon>Nectriaceae</taxon>
        <taxon>Fusarium</taxon>
        <taxon>Fusarium tricinctum species complex</taxon>
    </lineage>
</organism>
<sequence>MKSVLTLSVAAVASAASFSVGTVHDKAAPILSSIDAETIPDSYIIKFKDHVDGAAANDHHMWVQDAHKEGETERMELRKRSMSFSDKSFSGLKHTFDIGGAFKGYAGHFDESMIEKVRNHPDVEFIERDTLVHTMVPVSNKNMITEDKCDGDTEKQAPWGLARISHRSTLNFGTFNKYLYSSDGGEGVDAYIVDTGTNVDHVDFEGRAHWGKTIPSGDADEDGNGHGTHCSGTVAGKKYGVAKKASVYAVKVLRSNGSGSMSDVVKGVEFAATSHLEQKKKAKDGKRKGFKGSVANMSLGGGKTQALDAAVNAAVRTGIHFAVAAGNDNADACNYSPAAAAEPVTVGASALDDSRAYFSNYGKCTDIFAPGLNIQSTWIGSKYAVNTISGTSMASPHIAGLLAYYLSLQPAEDSEYALASITPKKLKENLISVATEDILSDIPSDTPNKLAWNGGGCSDYKKIVEAGSYKAKAASPSSPVQELKHAVEKEIGVVSDKLTTGAKEVGSKAEKFSKKIHELVDEELEQFIKELNLSRKKNRRPLSRSKSTNSVVRSPIRNLESIDPVRAERDANIAAVVSYNRAQDRPISEGMSIPRDPASFYPDNSDGTGSVIRHSPERNGSALSRHENPNIARNQSVRFTGPSALPRRTLASRANGGRDSPTKATSAIHAFGHAKTRPSTALSFHQERPDNFSLTRRYLESLQPPDACYNPEDNAVSIPASFKKVRKSRSMLTSPHPAIGTLSNKNGPIKDCPPPAPSAYSRTNNENDTLKGTRLPTSSLRASTSMSYLKSRRKTAASRSSSRAEDNELAVQLARERFRQIQEEDEQKAQSSALLRPKNRQNEGHAGLRKSLRNSSNNSTALSSTFSTTSISVSKQRDIRRTARKVSHGLRSKIRGLFSRGKNDEDPEQQEYEQGASEKDSDGDSCLQLGDAEATEEASMFQVTSQVPSLHDIPSNQQLRSRKGSVESFADSEHHILDDKSRVTSWTNSMSNTVTSNGKFGDWERQRLSVIKENGTHVPSSLRSIEPLEQQTREMIAYMSIDSERVYSALMKRLGRKDTDVGVSEAQPDFITNETNLERNTENYKSANTQWDCSTIRCVRPEDEYLRNDGDQSSQSSSSATEVPDRSCHLPQKVSLPVHEHPTGWDWSDDRADSENDRTSVLLSGLELPRTISQRSSAFFASPSCHSFRSPSPYRRALQASIKNSSEDEQDGLPGSQYLHSLSALSLPARQNSNSCSEKDFQVADTESVYSSVADDSKPTSTATESDTWGHSTAHAYNGPGLSDAPVYESGQHHQRDTSTASSVEWKTWLSSKVSKLEAPLTPTRGERRQGSGVLPLLGHVREYASIGSTIELVAPTHDGLSNRSPLSRVKGNAQTFQDGHSHSNSIRQVVIGYDENTSPNHKPSIYAKERPPSIPPRSTLRAVPSLPSVGSRGDMTDMEPVKGMQRMRSLNTIGRFNSTLEESITKRRSRARLSGWQGSPTKSSPGIGSFAKG</sequence>
<evidence type="ECO:0000259" key="12">
    <source>
        <dbReference type="Pfam" id="PF05922"/>
    </source>
</evidence>
<evidence type="ECO:0000256" key="3">
    <source>
        <dbReference type="ARBA" id="ARBA00022729"/>
    </source>
</evidence>
<dbReference type="InterPro" id="IPR036852">
    <property type="entry name" value="Peptidase_S8/S53_dom_sf"/>
</dbReference>
<proteinExistence type="inferred from homology"/>
<evidence type="ECO:0000256" key="9">
    <source>
        <dbReference type="SAM" id="MobiDB-lite"/>
    </source>
</evidence>
<dbReference type="InterPro" id="IPR037045">
    <property type="entry name" value="S8pro/Inhibitor_I9_sf"/>
</dbReference>
<dbReference type="FunFam" id="3.40.50.200:FF:000007">
    <property type="entry name" value="Subtilisin-like serine protease"/>
    <property type="match status" value="1"/>
</dbReference>
<feature type="signal peptide" evidence="10">
    <location>
        <begin position="1"/>
        <end position="15"/>
    </location>
</feature>
<feature type="region of interest" description="Disordered" evidence="9">
    <location>
        <begin position="1462"/>
        <end position="1494"/>
    </location>
</feature>
<evidence type="ECO:0000256" key="8">
    <source>
        <dbReference type="PROSITE-ProRule" id="PRU01240"/>
    </source>
</evidence>
<accession>A0A9P7GXV8</accession>
<dbReference type="GO" id="GO:0019863">
    <property type="term" value="F:IgE binding"/>
    <property type="evidence" value="ECO:0007669"/>
    <property type="project" value="UniProtKB-ARBA"/>
</dbReference>
<keyword evidence="6" id="KW-0865">Zymogen</keyword>
<feature type="compositionally biased region" description="Polar residues" evidence="9">
    <location>
        <begin position="775"/>
        <end position="788"/>
    </location>
</feature>
<dbReference type="PROSITE" id="PS00138">
    <property type="entry name" value="SUBTILASE_SER"/>
    <property type="match status" value="1"/>
</dbReference>
<dbReference type="Pfam" id="PF00082">
    <property type="entry name" value="Peptidase_S8"/>
    <property type="match status" value="1"/>
</dbReference>
<evidence type="ECO:0000256" key="1">
    <source>
        <dbReference type="ARBA" id="ARBA00011073"/>
    </source>
</evidence>
<feature type="region of interest" description="Disordered" evidence="9">
    <location>
        <begin position="1395"/>
        <end position="1439"/>
    </location>
</feature>
<dbReference type="InterPro" id="IPR022398">
    <property type="entry name" value="Peptidase_S8_His-AS"/>
</dbReference>
<feature type="compositionally biased region" description="Basic and acidic residues" evidence="9">
    <location>
        <begin position="1138"/>
        <end position="1154"/>
    </location>
</feature>
<keyword evidence="2 8" id="KW-0645">Protease</keyword>
<gene>
    <name evidence="13" type="ORF">KAF25_005989</name>
</gene>
<feature type="region of interest" description="Disordered" evidence="9">
    <location>
        <begin position="587"/>
        <end position="663"/>
    </location>
</feature>
<keyword evidence="14" id="KW-1185">Reference proteome</keyword>
<feature type="region of interest" description="Disordered" evidence="9">
    <location>
        <begin position="821"/>
        <end position="927"/>
    </location>
</feature>
<dbReference type="InterPro" id="IPR015500">
    <property type="entry name" value="Peptidase_S8_subtilisin-rel"/>
</dbReference>
<keyword evidence="5 8" id="KW-0720">Serine protease</keyword>
<dbReference type="Pfam" id="PF05922">
    <property type="entry name" value="Inhibitor_I9"/>
    <property type="match status" value="1"/>
</dbReference>
<keyword evidence="7" id="KW-0325">Glycoprotein</keyword>
<keyword evidence="3 10" id="KW-0732">Signal</keyword>
<dbReference type="PANTHER" id="PTHR43806:SF11">
    <property type="entry name" value="CEREVISIN-RELATED"/>
    <property type="match status" value="1"/>
</dbReference>
<feature type="region of interest" description="Disordered" evidence="9">
    <location>
        <begin position="728"/>
        <end position="808"/>
    </location>
</feature>
<dbReference type="InterPro" id="IPR000209">
    <property type="entry name" value="Peptidase_S8/S53_dom"/>
</dbReference>
<evidence type="ECO:0000313" key="14">
    <source>
        <dbReference type="Proteomes" id="UP000782241"/>
    </source>
</evidence>
<evidence type="ECO:0000256" key="10">
    <source>
        <dbReference type="SAM" id="SignalP"/>
    </source>
</evidence>
<dbReference type="Gene3D" id="3.30.70.80">
    <property type="entry name" value="Peptidase S8 propeptide/proteinase inhibitor I9"/>
    <property type="match status" value="1"/>
</dbReference>
<evidence type="ECO:0000256" key="7">
    <source>
        <dbReference type="ARBA" id="ARBA00023180"/>
    </source>
</evidence>
<feature type="region of interest" description="Disordered" evidence="9">
    <location>
        <begin position="1250"/>
        <end position="1303"/>
    </location>
</feature>
<feature type="region of interest" description="Disordered" evidence="9">
    <location>
        <begin position="1106"/>
        <end position="1154"/>
    </location>
</feature>
<dbReference type="InterPro" id="IPR023828">
    <property type="entry name" value="Peptidase_S8_Ser-AS"/>
</dbReference>
<dbReference type="InterPro" id="IPR050131">
    <property type="entry name" value="Peptidase_S8_subtilisin-like"/>
</dbReference>
<feature type="active site" description="Charge relay system" evidence="8">
    <location>
        <position position="392"/>
    </location>
</feature>
<dbReference type="PANTHER" id="PTHR43806">
    <property type="entry name" value="PEPTIDASE S8"/>
    <property type="match status" value="1"/>
</dbReference>
<protein>
    <submittedName>
        <fullName evidence="13">Uncharacterized protein</fullName>
    </submittedName>
</protein>
<dbReference type="PROSITE" id="PS51892">
    <property type="entry name" value="SUBTILASE"/>
    <property type="match status" value="1"/>
</dbReference>
<feature type="chain" id="PRO_5040227199" evidence="10">
    <location>
        <begin position="16"/>
        <end position="1494"/>
    </location>
</feature>
<feature type="compositionally biased region" description="Low complexity" evidence="9">
    <location>
        <begin position="854"/>
        <end position="874"/>
    </location>
</feature>
<evidence type="ECO:0000313" key="13">
    <source>
        <dbReference type="EMBL" id="KAG5657425.1"/>
    </source>
</evidence>
<dbReference type="PROSITE" id="PS00137">
    <property type="entry name" value="SUBTILASE_HIS"/>
    <property type="match status" value="1"/>
</dbReference>
<dbReference type="InterPro" id="IPR034193">
    <property type="entry name" value="PCSK9_ProteinaseK-like"/>
</dbReference>
<dbReference type="PRINTS" id="PR00723">
    <property type="entry name" value="SUBTILISIN"/>
</dbReference>